<dbReference type="Pfam" id="PF04051">
    <property type="entry name" value="TRAPP"/>
    <property type="match status" value="1"/>
</dbReference>
<dbReference type="PANTHER" id="PTHR20902">
    <property type="entry name" value="41-2 PROTEIN ANTIGEN-RELATED"/>
    <property type="match status" value="1"/>
</dbReference>
<dbReference type="InterPro" id="IPR016696">
    <property type="entry name" value="TRAPP-I_su5"/>
</dbReference>
<dbReference type="GO" id="GO:1990072">
    <property type="term" value="C:TRAPPIII protein complex"/>
    <property type="evidence" value="ECO:0007669"/>
    <property type="project" value="TreeGrafter"/>
</dbReference>
<protein>
    <submittedName>
        <fullName evidence="8">Uncharacterized protein</fullName>
    </submittedName>
</protein>
<dbReference type="InterPro" id="IPR024096">
    <property type="entry name" value="NO_sig/Golgi_transp_ligand-bd"/>
</dbReference>
<dbReference type="GO" id="GO:1990071">
    <property type="term" value="C:TRAPPII protein complex"/>
    <property type="evidence" value="ECO:0007669"/>
    <property type="project" value="TreeGrafter"/>
</dbReference>
<keyword evidence="4" id="KW-0813">Transport</keyword>
<dbReference type="STRING" id="31246.A0A183P5U5"/>
<keyword evidence="9" id="KW-1185">Reference proteome</keyword>
<evidence type="ECO:0000313" key="8">
    <source>
        <dbReference type="EMBL" id="VDP51254.1"/>
    </source>
</evidence>
<keyword evidence="6" id="KW-0931">ER-Golgi transport</keyword>
<dbReference type="Proteomes" id="UP000269396">
    <property type="component" value="Unassembled WGS sequence"/>
</dbReference>
<dbReference type="AlphaFoldDB" id="A0A183P5U5"/>
<evidence type="ECO:0000256" key="5">
    <source>
        <dbReference type="ARBA" id="ARBA00022824"/>
    </source>
</evidence>
<name>A0A183P5U5_9TREM</name>
<dbReference type="PANTHER" id="PTHR20902:SF0">
    <property type="entry name" value="TRAFFICKING PROTEIN PARTICLE COMPLEX SUBUNIT 5"/>
    <property type="match status" value="1"/>
</dbReference>
<keyword evidence="7" id="KW-0333">Golgi apparatus</keyword>
<sequence length="116" mass="14009">MIDVVYLRDKSTKRDIRLYNALIFLKSNFWKNLFNKEADELERDGIDENIFYMIEHEPIVNRFTRFTYEEKDEKRKTSLFNINQEVCVDDVVHKDDENSIIKSSVENETPSKRKRV</sequence>
<dbReference type="EMBL" id="UZAL01029945">
    <property type="protein sequence ID" value="VDP51254.1"/>
    <property type="molecule type" value="Genomic_DNA"/>
</dbReference>
<comment type="similarity">
    <text evidence="3">Belongs to the TRAPP small subunits family. BET3 subfamily.</text>
</comment>
<evidence type="ECO:0000256" key="1">
    <source>
        <dbReference type="ARBA" id="ARBA00004222"/>
    </source>
</evidence>
<keyword evidence="5" id="KW-0256">Endoplasmic reticulum</keyword>
<dbReference type="GO" id="GO:1990070">
    <property type="term" value="C:TRAPPI protein complex"/>
    <property type="evidence" value="ECO:0007669"/>
    <property type="project" value="TreeGrafter"/>
</dbReference>
<reference evidence="8 9" key="1">
    <citation type="submission" date="2018-11" db="EMBL/GenBank/DDBJ databases">
        <authorList>
            <consortium name="Pathogen Informatics"/>
        </authorList>
    </citation>
    <scope>NUCLEOTIDE SEQUENCE [LARGE SCALE GENOMIC DNA]</scope>
    <source>
        <strain>Denwood</strain>
        <strain evidence="9">Zambia</strain>
    </source>
</reference>
<evidence type="ECO:0000256" key="4">
    <source>
        <dbReference type="ARBA" id="ARBA00022448"/>
    </source>
</evidence>
<dbReference type="SUPFAM" id="SSF111126">
    <property type="entry name" value="Ligand-binding domain in the NO signalling and Golgi transport"/>
    <property type="match status" value="1"/>
</dbReference>
<evidence type="ECO:0000256" key="2">
    <source>
        <dbReference type="ARBA" id="ARBA00004240"/>
    </source>
</evidence>
<gene>
    <name evidence="8" type="ORF">SMTD_LOCUS9730</name>
</gene>
<comment type="subcellular location">
    <subcellularLocation>
        <location evidence="2">Endoplasmic reticulum</location>
    </subcellularLocation>
    <subcellularLocation>
        <location evidence="1">Golgi apparatus</location>
        <location evidence="1">cis-Golgi network</location>
    </subcellularLocation>
</comment>
<dbReference type="Gene3D" id="3.30.1380.20">
    <property type="entry name" value="Trafficking protein particle complex subunit 3"/>
    <property type="match status" value="1"/>
</dbReference>
<evidence type="ECO:0000256" key="6">
    <source>
        <dbReference type="ARBA" id="ARBA00022892"/>
    </source>
</evidence>
<organism evidence="8 9">
    <name type="scientific">Schistosoma mattheei</name>
    <dbReference type="NCBI Taxonomy" id="31246"/>
    <lineage>
        <taxon>Eukaryota</taxon>
        <taxon>Metazoa</taxon>
        <taxon>Spiralia</taxon>
        <taxon>Lophotrochozoa</taxon>
        <taxon>Platyhelminthes</taxon>
        <taxon>Trematoda</taxon>
        <taxon>Digenea</taxon>
        <taxon>Strigeidida</taxon>
        <taxon>Schistosomatoidea</taxon>
        <taxon>Schistosomatidae</taxon>
        <taxon>Schistosoma</taxon>
    </lineage>
</organism>
<dbReference type="InterPro" id="IPR007194">
    <property type="entry name" value="TRAPP_component"/>
</dbReference>
<evidence type="ECO:0000256" key="7">
    <source>
        <dbReference type="ARBA" id="ARBA00023034"/>
    </source>
</evidence>
<proteinExistence type="inferred from homology"/>
<accession>A0A183P5U5</accession>
<dbReference type="GO" id="GO:0005783">
    <property type="term" value="C:endoplasmic reticulum"/>
    <property type="evidence" value="ECO:0007669"/>
    <property type="project" value="UniProtKB-SubCell"/>
</dbReference>
<evidence type="ECO:0000256" key="3">
    <source>
        <dbReference type="ARBA" id="ARBA00006218"/>
    </source>
</evidence>
<dbReference type="GO" id="GO:0006888">
    <property type="term" value="P:endoplasmic reticulum to Golgi vesicle-mediated transport"/>
    <property type="evidence" value="ECO:0007669"/>
    <property type="project" value="TreeGrafter"/>
</dbReference>
<evidence type="ECO:0000313" key="9">
    <source>
        <dbReference type="Proteomes" id="UP000269396"/>
    </source>
</evidence>